<dbReference type="Gene3D" id="2.40.50.100">
    <property type="match status" value="1"/>
</dbReference>
<dbReference type="Pfam" id="PF02785">
    <property type="entry name" value="Biotin_carb_C"/>
    <property type="match status" value="1"/>
</dbReference>
<dbReference type="EMBL" id="ML996086">
    <property type="protein sequence ID" value="KAF2152658.1"/>
    <property type="molecule type" value="Genomic_DNA"/>
</dbReference>
<dbReference type="SUPFAM" id="SSF56059">
    <property type="entry name" value="Glutathione synthetase ATP-binding domain-like"/>
    <property type="match status" value="1"/>
</dbReference>
<dbReference type="InterPro" id="IPR005481">
    <property type="entry name" value="BC-like_N"/>
</dbReference>
<gene>
    <name evidence="11" type="ORF">K461DRAFT_294307</name>
</gene>
<protein>
    <recommendedName>
        <fullName evidence="13">Pyruvate carboxylase</fullName>
    </recommendedName>
</protein>
<dbReference type="InterPro" id="IPR016185">
    <property type="entry name" value="PreATP-grasp_dom_sf"/>
</dbReference>
<evidence type="ECO:0000259" key="9">
    <source>
        <dbReference type="PROSITE" id="PS50975"/>
    </source>
</evidence>
<dbReference type="GO" id="GO:0016874">
    <property type="term" value="F:ligase activity"/>
    <property type="evidence" value="ECO:0007669"/>
    <property type="project" value="UniProtKB-KW"/>
</dbReference>
<proteinExistence type="predicted"/>
<evidence type="ECO:0000259" key="8">
    <source>
        <dbReference type="PROSITE" id="PS50968"/>
    </source>
</evidence>
<reference evidence="11" key="1">
    <citation type="journal article" date="2020" name="Stud. Mycol.">
        <title>101 Dothideomycetes genomes: a test case for predicting lifestyles and emergence of pathogens.</title>
        <authorList>
            <person name="Haridas S."/>
            <person name="Albert R."/>
            <person name="Binder M."/>
            <person name="Bloem J."/>
            <person name="Labutti K."/>
            <person name="Salamov A."/>
            <person name="Andreopoulos B."/>
            <person name="Baker S."/>
            <person name="Barry K."/>
            <person name="Bills G."/>
            <person name="Bluhm B."/>
            <person name="Cannon C."/>
            <person name="Castanera R."/>
            <person name="Culley D."/>
            <person name="Daum C."/>
            <person name="Ezra D."/>
            <person name="Gonzalez J."/>
            <person name="Henrissat B."/>
            <person name="Kuo A."/>
            <person name="Liang C."/>
            <person name="Lipzen A."/>
            <person name="Lutzoni F."/>
            <person name="Magnuson J."/>
            <person name="Mondo S."/>
            <person name="Nolan M."/>
            <person name="Ohm R."/>
            <person name="Pangilinan J."/>
            <person name="Park H.-J."/>
            <person name="Ramirez L."/>
            <person name="Alfaro M."/>
            <person name="Sun H."/>
            <person name="Tritt A."/>
            <person name="Yoshinaga Y."/>
            <person name="Zwiers L.-H."/>
            <person name="Turgeon B."/>
            <person name="Goodwin S."/>
            <person name="Spatafora J."/>
            <person name="Crous P."/>
            <person name="Grigoriev I."/>
        </authorList>
    </citation>
    <scope>NUCLEOTIDE SEQUENCE</scope>
    <source>
        <strain evidence="11">CBS 260.36</strain>
    </source>
</reference>
<name>A0A9P4J588_9PEZI</name>
<dbReference type="InterPro" id="IPR011761">
    <property type="entry name" value="ATP-grasp"/>
</dbReference>
<dbReference type="PANTHER" id="PTHR45007">
    <property type="entry name" value="CARBOXYLASE, PUTATIVE (AFU_ORTHOLOGUE AFUA_5G07570)-RELATED"/>
    <property type="match status" value="1"/>
</dbReference>
<dbReference type="AlphaFoldDB" id="A0A9P4J588"/>
<dbReference type="FunFam" id="3.30.1490.20:FF:000003">
    <property type="entry name" value="acetyl-CoA carboxylase isoform X1"/>
    <property type="match status" value="1"/>
</dbReference>
<evidence type="ECO:0000256" key="3">
    <source>
        <dbReference type="ARBA" id="ARBA00022741"/>
    </source>
</evidence>
<keyword evidence="3 6" id="KW-0547">Nucleotide-binding</keyword>
<dbReference type="InterPro" id="IPR011053">
    <property type="entry name" value="Single_hybrid_motif"/>
</dbReference>
<dbReference type="PANTHER" id="PTHR45007:SF1">
    <property type="entry name" value="CARBOXYLASE, PUTATIVE (AFU_ORTHOLOGUE AFUA_5G07570)-RELATED"/>
    <property type="match status" value="1"/>
</dbReference>
<dbReference type="InterPro" id="IPR000089">
    <property type="entry name" value="Biotin_lipoyl"/>
</dbReference>
<dbReference type="GO" id="GO:0005524">
    <property type="term" value="F:ATP binding"/>
    <property type="evidence" value="ECO:0007669"/>
    <property type="project" value="UniProtKB-UniRule"/>
</dbReference>
<feature type="region of interest" description="Disordered" evidence="7">
    <location>
        <begin position="555"/>
        <end position="575"/>
    </location>
</feature>
<dbReference type="InterPro" id="IPR011054">
    <property type="entry name" value="Rudment_hybrid_motif"/>
</dbReference>
<comment type="caution">
    <text evidence="11">The sequence shown here is derived from an EMBL/GenBank/DDBJ whole genome shotgun (WGS) entry which is preliminary data.</text>
</comment>
<keyword evidence="4 6" id="KW-0067">ATP-binding</keyword>
<dbReference type="Pfam" id="PF02786">
    <property type="entry name" value="CPSase_L_D2"/>
    <property type="match status" value="1"/>
</dbReference>
<evidence type="ECO:0000256" key="2">
    <source>
        <dbReference type="ARBA" id="ARBA00022598"/>
    </source>
</evidence>
<keyword evidence="5" id="KW-0092">Biotin</keyword>
<dbReference type="Proteomes" id="UP000799439">
    <property type="component" value="Unassembled WGS sequence"/>
</dbReference>
<evidence type="ECO:0008006" key="13">
    <source>
        <dbReference type="Google" id="ProtNLM"/>
    </source>
</evidence>
<evidence type="ECO:0000256" key="7">
    <source>
        <dbReference type="SAM" id="MobiDB-lite"/>
    </source>
</evidence>
<dbReference type="Pfam" id="PF00364">
    <property type="entry name" value="Biotin_lipoyl"/>
    <property type="match status" value="1"/>
</dbReference>
<dbReference type="SUPFAM" id="SSF51230">
    <property type="entry name" value="Single hybrid motif"/>
    <property type="match status" value="1"/>
</dbReference>
<dbReference type="Pfam" id="PF00289">
    <property type="entry name" value="Biotin_carb_N"/>
    <property type="match status" value="1"/>
</dbReference>
<dbReference type="SUPFAM" id="SSF51246">
    <property type="entry name" value="Rudiment single hybrid motif"/>
    <property type="match status" value="1"/>
</dbReference>
<evidence type="ECO:0000256" key="4">
    <source>
        <dbReference type="ARBA" id="ARBA00022840"/>
    </source>
</evidence>
<dbReference type="PROSITE" id="PS50968">
    <property type="entry name" value="BIOTINYL_LIPOYL"/>
    <property type="match status" value="1"/>
</dbReference>
<dbReference type="SUPFAM" id="SSF52440">
    <property type="entry name" value="PreATP-grasp domain"/>
    <property type="match status" value="1"/>
</dbReference>
<evidence type="ECO:0000256" key="6">
    <source>
        <dbReference type="PROSITE-ProRule" id="PRU00409"/>
    </source>
</evidence>
<dbReference type="OrthoDB" id="196847at2759"/>
<evidence type="ECO:0000313" key="12">
    <source>
        <dbReference type="Proteomes" id="UP000799439"/>
    </source>
</evidence>
<dbReference type="InterPro" id="IPR011764">
    <property type="entry name" value="Biotin_carboxylation_dom"/>
</dbReference>
<evidence type="ECO:0000259" key="10">
    <source>
        <dbReference type="PROSITE" id="PS50979"/>
    </source>
</evidence>
<dbReference type="PROSITE" id="PS50975">
    <property type="entry name" value="ATP_GRASP"/>
    <property type="match status" value="1"/>
</dbReference>
<dbReference type="Gene3D" id="3.30.470.20">
    <property type="entry name" value="ATP-grasp fold, B domain"/>
    <property type="match status" value="1"/>
</dbReference>
<dbReference type="PROSITE" id="PS00867">
    <property type="entry name" value="CPSASE_2"/>
    <property type="match status" value="1"/>
</dbReference>
<evidence type="ECO:0000256" key="1">
    <source>
        <dbReference type="ARBA" id="ARBA00001953"/>
    </source>
</evidence>
<sequence length="650" mass="70897">MSPAASNKIRRLLVANRGEIATRIISAARELDIATVALYTDDDVSHTYNADESVKLSDPSSYMNIDEILSITKSNSIDAVHPGYGFLSESADFARRLESAGITVIGPGSDILDRTGDKLQARRLAEECRVPVLPALDTPTSDAEHVKRFAHDAGFPIMIKAVDGGGGRGIRLVQDPTNLESSLGRAIEESPSRQVFVEKAAVNGYRHIEIQIVGDGTGNVTHLWERECSIQRRYQKVVELAPSTVANRKLVAAVIESALSMAKKIHYRSLGTFEFLVNPNTSQFFFLEINPRLQVEHTVTESICSTDIVRAQLLIAQGASLKDSELTSINGNPERPPPFYSIQLRITAEDPSKNWMLSVGKIQSSHFPSGNGIRCDTNIVSGIPSAITPDFDSLIAKLIITASTWTSVLQKARRALADTRIIGIQTNLPILRAILAHPDFISGKCDTRWLESQHSNLLSSVTSSSKPSDALFQSTTSSAPSASSSSLLFKKDDAWTVALSPIFKEQQQQTSYHLHLTRLLKNDFPSSLSAEINVTAPSSAPVPYRLDVQQTSLSASAASSAASRRKADPRDATHVPVPCAGRLMEVHVDEGDEVRKGETLFVVRQMKMEIEVRAPRDGVVKWVMEVEEGEDVGEGWLGVVVVGGEERAKL</sequence>
<feature type="domain" description="ATP-grasp" evidence="9">
    <location>
        <begin position="122"/>
        <end position="317"/>
    </location>
</feature>
<accession>A0A9P4J588</accession>
<feature type="domain" description="Lipoyl-binding" evidence="8">
    <location>
        <begin position="566"/>
        <end position="644"/>
    </location>
</feature>
<dbReference type="PROSITE" id="PS50979">
    <property type="entry name" value="BC"/>
    <property type="match status" value="1"/>
</dbReference>
<dbReference type="GO" id="GO:0046872">
    <property type="term" value="F:metal ion binding"/>
    <property type="evidence" value="ECO:0007669"/>
    <property type="project" value="InterPro"/>
</dbReference>
<organism evidence="11 12">
    <name type="scientific">Myriangium duriaei CBS 260.36</name>
    <dbReference type="NCBI Taxonomy" id="1168546"/>
    <lineage>
        <taxon>Eukaryota</taxon>
        <taxon>Fungi</taxon>
        <taxon>Dikarya</taxon>
        <taxon>Ascomycota</taxon>
        <taxon>Pezizomycotina</taxon>
        <taxon>Dothideomycetes</taxon>
        <taxon>Dothideomycetidae</taxon>
        <taxon>Myriangiales</taxon>
        <taxon>Myriangiaceae</taxon>
        <taxon>Myriangium</taxon>
    </lineage>
</organism>
<evidence type="ECO:0000313" key="11">
    <source>
        <dbReference type="EMBL" id="KAF2152658.1"/>
    </source>
</evidence>
<comment type="cofactor">
    <cofactor evidence="1">
        <name>biotin</name>
        <dbReference type="ChEBI" id="CHEBI:57586"/>
    </cofactor>
</comment>
<evidence type="ECO:0000256" key="5">
    <source>
        <dbReference type="ARBA" id="ARBA00023267"/>
    </source>
</evidence>
<dbReference type="CDD" id="cd06850">
    <property type="entry name" value="biotinyl_domain"/>
    <property type="match status" value="1"/>
</dbReference>
<keyword evidence="2" id="KW-0436">Ligase</keyword>
<keyword evidence="12" id="KW-1185">Reference proteome</keyword>
<feature type="domain" description="Biotin carboxylation" evidence="10">
    <location>
        <begin position="8"/>
        <end position="455"/>
    </location>
</feature>
<feature type="region of interest" description="Disordered" evidence="7">
    <location>
        <begin position="461"/>
        <end position="484"/>
    </location>
</feature>
<dbReference type="SMART" id="SM00878">
    <property type="entry name" value="Biotin_carb_C"/>
    <property type="match status" value="1"/>
</dbReference>
<dbReference type="InterPro" id="IPR005479">
    <property type="entry name" value="CPAse_ATP-bd"/>
</dbReference>
<dbReference type="InterPro" id="IPR005482">
    <property type="entry name" value="Biotin_COase_C"/>
</dbReference>